<reference evidence="1 2" key="1">
    <citation type="submission" date="2022-12" db="EMBL/GenBank/DDBJ databases">
        <authorList>
            <person name="Muema E."/>
        </authorList>
    </citation>
    <scope>NUCLEOTIDE SEQUENCE [LARGE SCALE GENOMIC DNA]</scope>
    <source>
        <strain evidence="2">1330</strain>
    </source>
</reference>
<dbReference type="Gene3D" id="3.40.50.300">
    <property type="entry name" value="P-loop containing nucleotide triphosphate hydrolases"/>
    <property type="match status" value="1"/>
</dbReference>
<accession>A0ABU8KHQ9</accession>
<dbReference type="Proteomes" id="UP001366503">
    <property type="component" value="Unassembled WGS sequence"/>
</dbReference>
<gene>
    <name evidence="1" type="ORF">O7A05_22075</name>
</gene>
<dbReference type="Pfam" id="PF13469">
    <property type="entry name" value="Sulfotransfer_3"/>
    <property type="match status" value="1"/>
</dbReference>
<dbReference type="RefSeq" id="WP_337095074.1">
    <property type="nucleotide sequence ID" value="NZ_JAPYKO010000017.1"/>
</dbReference>
<protein>
    <submittedName>
        <fullName evidence="1">Sulfotransferase</fullName>
    </submittedName>
</protein>
<proteinExistence type="predicted"/>
<comment type="caution">
    <text evidence="1">The sequence shown here is derived from an EMBL/GenBank/DDBJ whole genome shotgun (WGS) entry which is preliminary data.</text>
</comment>
<sequence>MKNKAVRPTSRKQNAGMWFGAMGVGMPKFETAVGFLMARSSREFDRLVTAVKIRWRSRPNAPTARTNKIFIAGCARSGTTLTQRVMKSFEDTFVWPSEARHTKFYLLDRQENNLVVKRDSRAFAHLAKLPADIGLVYCVRHPLDVLTSVHPQTMKKRRFHTTADRWIEEYDALLRLRKAQPARDILYLRYQDTIADPDAVQQRIANRFGLRPKVPVSSDGERPIHSRSLRKWERNEDYRAYLQGQLSPAVLGPMQAFCREFGYDMPAWTGAAG</sequence>
<organism evidence="1 2">
    <name type="scientific">Mesorhizobium argentiipisi</name>
    <dbReference type="NCBI Taxonomy" id="3015175"/>
    <lineage>
        <taxon>Bacteria</taxon>
        <taxon>Pseudomonadati</taxon>
        <taxon>Pseudomonadota</taxon>
        <taxon>Alphaproteobacteria</taxon>
        <taxon>Hyphomicrobiales</taxon>
        <taxon>Phyllobacteriaceae</taxon>
        <taxon>Mesorhizobium</taxon>
    </lineage>
</organism>
<keyword evidence="2" id="KW-1185">Reference proteome</keyword>
<evidence type="ECO:0000313" key="2">
    <source>
        <dbReference type="Proteomes" id="UP001366503"/>
    </source>
</evidence>
<dbReference type="SUPFAM" id="SSF52540">
    <property type="entry name" value="P-loop containing nucleoside triphosphate hydrolases"/>
    <property type="match status" value="1"/>
</dbReference>
<dbReference type="InterPro" id="IPR027417">
    <property type="entry name" value="P-loop_NTPase"/>
</dbReference>
<dbReference type="EMBL" id="JAPYKO010000017">
    <property type="protein sequence ID" value="MEI9404828.1"/>
    <property type="molecule type" value="Genomic_DNA"/>
</dbReference>
<name>A0ABU8KHQ9_9HYPH</name>
<evidence type="ECO:0000313" key="1">
    <source>
        <dbReference type="EMBL" id="MEI9404828.1"/>
    </source>
</evidence>